<dbReference type="HOGENOM" id="CLU_2292453_0_0_1"/>
<dbReference type="OrthoDB" id="2415936at2759"/>
<dbReference type="EMBL" id="KB909274">
    <property type="protein sequence ID" value="EOB12786.1"/>
    <property type="molecule type" value="Genomic_DNA"/>
</dbReference>
<dbReference type="Proteomes" id="UP000016927">
    <property type="component" value="Unassembled WGS sequence"/>
</dbReference>
<gene>
    <name evidence="1" type="ORF">NBO_366g0009</name>
</gene>
<evidence type="ECO:0000313" key="1">
    <source>
        <dbReference type="EMBL" id="EOB12786.1"/>
    </source>
</evidence>
<keyword evidence="2" id="KW-1185">Reference proteome</keyword>
<dbReference type="STRING" id="578461.R0KPZ3"/>
<sequence>MPNNIKDIENESDSVGSNSVYNEMVLNFISNLGYKDISSLFSEENQIKNESSPMLERRFKIREIIEKGDINNVITELNDINVELIDENYYFVLLTNTTQGL</sequence>
<reference evidence="1 2" key="1">
    <citation type="journal article" date="2013" name="BMC Genomics">
        <title>Comparative genomics of parasitic silkworm microsporidia reveal an association between genome expansion and host adaptation.</title>
        <authorList>
            <person name="Pan G."/>
            <person name="Xu J."/>
            <person name="Li T."/>
            <person name="Xia Q."/>
            <person name="Liu S.L."/>
            <person name="Zhang G."/>
            <person name="Li S."/>
            <person name="Li C."/>
            <person name="Liu H."/>
            <person name="Yang L."/>
            <person name="Liu T."/>
            <person name="Zhang X."/>
            <person name="Wu Z."/>
            <person name="Fan W."/>
            <person name="Dang X."/>
            <person name="Xiang H."/>
            <person name="Tao M."/>
            <person name="Li Y."/>
            <person name="Hu J."/>
            <person name="Li Z."/>
            <person name="Lin L."/>
            <person name="Luo J."/>
            <person name="Geng L."/>
            <person name="Wang L."/>
            <person name="Long M."/>
            <person name="Wan Y."/>
            <person name="He N."/>
            <person name="Zhang Z."/>
            <person name="Lu C."/>
            <person name="Keeling P.J."/>
            <person name="Wang J."/>
            <person name="Xiang Z."/>
            <person name="Zhou Z."/>
        </authorList>
    </citation>
    <scope>NUCLEOTIDE SEQUENCE [LARGE SCALE GENOMIC DNA]</scope>
    <source>
        <strain evidence="2">CQ1 / CVCC 102059</strain>
    </source>
</reference>
<protein>
    <recommendedName>
        <fullName evidence="3">LisH domain-containing protein</fullName>
    </recommendedName>
</protein>
<evidence type="ECO:0000313" key="2">
    <source>
        <dbReference type="Proteomes" id="UP000016927"/>
    </source>
</evidence>
<dbReference type="AlphaFoldDB" id="R0KPZ3"/>
<accession>R0KPZ3</accession>
<name>R0KPZ3_NOSB1</name>
<proteinExistence type="predicted"/>
<evidence type="ECO:0008006" key="3">
    <source>
        <dbReference type="Google" id="ProtNLM"/>
    </source>
</evidence>
<dbReference type="VEuPathDB" id="MicrosporidiaDB:NBO_366g0009"/>
<organism evidence="1 2">
    <name type="scientific">Nosema bombycis (strain CQ1 / CVCC 102059)</name>
    <name type="common">Microsporidian parasite</name>
    <name type="synonym">Pebrine of silkworm</name>
    <dbReference type="NCBI Taxonomy" id="578461"/>
    <lineage>
        <taxon>Eukaryota</taxon>
        <taxon>Fungi</taxon>
        <taxon>Fungi incertae sedis</taxon>
        <taxon>Microsporidia</taxon>
        <taxon>Nosematidae</taxon>
        <taxon>Nosema</taxon>
    </lineage>
</organism>